<dbReference type="EnsemblMetazoa" id="GAUT038296-RA">
    <property type="protein sequence ID" value="GAUT038296-PA"/>
    <property type="gene ID" value="GAUT038296"/>
</dbReference>
<dbReference type="VEuPathDB" id="VectorBase:GAUT038296"/>
<keyword evidence="3" id="KW-1185">Reference proteome</keyword>
<dbReference type="Proteomes" id="UP000078200">
    <property type="component" value="Unassembled WGS sequence"/>
</dbReference>
<feature type="signal peptide" evidence="1">
    <location>
        <begin position="1"/>
        <end position="23"/>
    </location>
</feature>
<keyword evidence="1" id="KW-0732">Signal</keyword>
<reference evidence="2" key="1">
    <citation type="submission" date="2020-05" db="UniProtKB">
        <authorList>
            <consortium name="EnsemblMetazoa"/>
        </authorList>
    </citation>
    <scope>IDENTIFICATION</scope>
    <source>
        <strain evidence="2">TTRI</strain>
    </source>
</reference>
<proteinExistence type="predicted"/>
<accession>A0A1A9VI78</accession>
<evidence type="ECO:0000313" key="2">
    <source>
        <dbReference type="EnsemblMetazoa" id="GAUT038296-PA"/>
    </source>
</evidence>
<organism evidence="2 3">
    <name type="scientific">Glossina austeni</name>
    <name type="common">Savannah tsetse fly</name>
    <dbReference type="NCBI Taxonomy" id="7395"/>
    <lineage>
        <taxon>Eukaryota</taxon>
        <taxon>Metazoa</taxon>
        <taxon>Ecdysozoa</taxon>
        <taxon>Arthropoda</taxon>
        <taxon>Hexapoda</taxon>
        <taxon>Insecta</taxon>
        <taxon>Pterygota</taxon>
        <taxon>Neoptera</taxon>
        <taxon>Endopterygota</taxon>
        <taxon>Diptera</taxon>
        <taxon>Brachycera</taxon>
        <taxon>Muscomorpha</taxon>
        <taxon>Hippoboscoidea</taxon>
        <taxon>Glossinidae</taxon>
        <taxon>Glossina</taxon>
    </lineage>
</organism>
<name>A0A1A9VI78_GLOAU</name>
<feature type="chain" id="PRO_5008399403" evidence="1">
    <location>
        <begin position="24"/>
        <end position="231"/>
    </location>
</feature>
<evidence type="ECO:0000313" key="3">
    <source>
        <dbReference type="Proteomes" id="UP000078200"/>
    </source>
</evidence>
<protein>
    <submittedName>
        <fullName evidence="2">Uncharacterized protein</fullName>
    </submittedName>
</protein>
<dbReference type="AlphaFoldDB" id="A0A1A9VI78"/>
<evidence type="ECO:0000256" key="1">
    <source>
        <dbReference type="SAM" id="SignalP"/>
    </source>
</evidence>
<sequence length="231" mass="26507">MHSNVVFLYVVDLLSEVVMVCQSVPHVPFDSIKNLPLHDLPLADYSISKAPQVDLVLGGDKSFSETPVKTEDGCCERLFIATNRSDVSDVDLSSRMEYPDNPTSGMTGLDLYSILQIYIWSECLTLIQTSFGQQSSNLRSQSIFTERNYYNGVTDHLPPPKTNCFRNIRILQKLLSKNLFFDLYSTDFWIFGMVMWNFDYLHNKFRAQEQNNNNNNLDCKRLLVTVDPKPL</sequence>